<dbReference type="AlphaFoldDB" id="A0AAD6UV72"/>
<keyword evidence="2" id="KW-0067">ATP-binding</keyword>
<dbReference type="CDD" id="cd21037">
    <property type="entry name" value="MLKL_NTD"/>
    <property type="match status" value="1"/>
</dbReference>
<keyword evidence="1" id="KW-0547">Nucleotide-binding</keyword>
<dbReference type="InterPro" id="IPR051681">
    <property type="entry name" value="Ser/Thr_Kinases-Pseudokinases"/>
</dbReference>
<dbReference type="GO" id="GO:0032012">
    <property type="term" value="P:regulation of ARF protein signal transduction"/>
    <property type="evidence" value="ECO:0007669"/>
    <property type="project" value="InterPro"/>
</dbReference>
<dbReference type="InterPro" id="IPR011009">
    <property type="entry name" value="Kinase-like_dom_sf"/>
</dbReference>
<evidence type="ECO:0000256" key="3">
    <source>
        <dbReference type="SAM" id="MobiDB-lite"/>
    </source>
</evidence>
<feature type="domain" description="SEC7" evidence="5">
    <location>
        <begin position="461"/>
        <end position="641"/>
    </location>
</feature>
<reference evidence="6" key="1">
    <citation type="submission" date="2023-03" db="EMBL/GenBank/DDBJ databases">
        <title>Massive genome expansion in bonnet fungi (Mycena s.s.) driven by repeated elements and novel gene families across ecological guilds.</title>
        <authorList>
            <consortium name="Lawrence Berkeley National Laboratory"/>
            <person name="Harder C.B."/>
            <person name="Miyauchi S."/>
            <person name="Viragh M."/>
            <person name="Kuo A."/>
            <person name="Thoen E."/>
            <person name="Andreopoulos B."/>
            <person name="Lu D."/>
            <person name="Skrede I."/>
            <person name="Drula E."/>
            <person name="Henrissat B."/>
            <person name="Morin E."/>
            <person name="Kohler A."/>
            <person name="Barry K."/>
            <person name="LaButti K."/>
            <person name="Morin E."/>
            <person name="Salamov A."/>
            <person name="Lipzen A."/>
            <person name="Mereny Z."/>
            <person name="Hegedus B."/>
            <person name="Baldrian P."/>
            <person name="Stursova M."/>
            <person name="Weitz H."/>
            <person name="Taylor A."/>
            <person name="Grigoriev I.V."/>
            <person name="Nagy L.G."/>
            <person name="Martin F."/>
            <person name="Kauserud H."/>
        </authorList>
    </citation>
    <scope>NUCLEOTIDE SEQUENCE</scope>
    <source>
        <strain evidence="6">9144</strain>
    </source>
</reference>
<sequence length="1007" mass="113797">MSVDPLSTAFTIFKFIQCCVQSIKTSKEQLGLLSTCTEELLTTLNTEFSKSRLVPEKCSKALADLETLLRDIHRFVETEKSFEFMKMLLRKDARLSKIAVFYRRIETLIAAFQISSLLNIQTMLAESKKAQARDTEALHTYLSALKKNNKKLFRTLEIKQDNIIAMMVCIQKQLKNRDIDRAEQQFYTHTLEYLISRSGTHVKVENWMISSFEVQYQEEIGSGVERFIEEHGIIWSTLRHPNIVQFLGANTLDDKPFIVMPFLPYNAKDFLQERPTFDPLFILRDISLGLEYLHSRKIYHGDLKGINVLVDNSERALLCDFGLARLKADTTSRTTAVDALQIRGSRNWMAPELLNGGRNRAPSDVYAFSMTLYELYTNEIPLCSVPYADLVDLVVRRGGRPERPEPGEGRQIPQEVWELAGQCWVAHPHERPTATQIHDAIEHMVSYRPTESQVEPSPSQLSTRGENSEDIETRARELATRCWEEDEDFLGKKKYAEWLGSVKPINKAALLHYINFFDFAGLRLDLAFRRLCAKLYLKAETQQVDRILEEFSRRYWECNPNGPYGSGDIVHAVSYSLLLLNTDLHVADLGTHMSRTQCWQQPATPTTGAAQSSMSSFVHGRVWENDMQNLLKDMYNAVKSQQILPPLNNSQSSMGSLTPRLSGAKLRKRSQLGLKRGSIQGLQSILDQQANSPYSSNSSITDRRTIPSLSSATSADEGIREAQEDGDGWSECSNELTGMSIRICDEELALLGAPWAKEGMLCKKQYWESVGSRAKDKAWLDVFVVIQKGKLNMFTSGHLSPGVSGTFGDGNWLSNAEPVGTIQLAHSLAHSLPPPGYNRQRPYCMALTLVNGGMYFFQAGTKELVSQWVSTCNYWAARTSKEPLAGGVSNMEYGWNRLDDLAHGRSHSETPEVSGIMSVRSGQSTRSEFGWREGAANVRGTSSPWGDRTFINDWKPPLPPTVSSPHGEEIQLEVLRRHVAFMKRQLKQHNEYCEPMAALARTHFLSL</sequence>
<gene>
    <name evidence="6" type="ORF">GGX14DRAFT_593426</name>
</gene>
<organism evidence="6 7">
    <name type="scientific">Mycena pura</name>
    <dbReference type="NCBI Taxonomy" id="153505"/>
    <lineage>
        <taxon>Eukaryota</taxon>
        <taxon>Fungi</taxon>
        <taxon>Dikarya</taxon>
        <taxon>Basidiomycota</taxon>
        <taxon>Agaricomycotina</taxon>
        <taxon>Agaricomycetes</taxon>
        <taxon>Agaricomycetidae</taxon>
        <taxon>Agaricales</taxon>
        <taxon>Marasmiineae</taxon>
        <taxon>Mycenaceae</taxon>
        <taxon>Mycena</taxon>
    </lineage>
</organism>
<dbReference type="SMART" id="SM00222">
    <property type="entry name" value="Sec7"/>
    <property type="match status" value="1"/>
</dbReference>
<proteinExistence type="predicted"/>
<dbReference type="SMART" id="SM00220">
    <property type="entry name" value="S_TKc"/>
    <property type="match status" value="1"/>
</dbReference>
<protein>
    <submittedName>
        <fullName evidence="6">Uncharacterized protein</fullName>
    </submittedName>
</protein>
<dbReference type="InterPro" id="IPR000719">
    <property type="entry name" value="Prot_kinase_dom"/>
</dbReference>
<comment type="caution">
    <text evidence="6">The sequence shown here is derived from an EMBL/GenBank/DDBJ whole genome shotgun (WGS) entry which is preliminary data.</text>
</comment>
<evidence type="ECO:0000256" key="2">
    <source>
        <dbReference type="ARBA" id="ARBA00022840"/>
    </source>
</evidence>
<dbReference type="InterPro" id="IPR059179">
    <property type="entry name" value="MLKL-like_MCAfunc"/>
</dbReference>
<evidence type="ECO:0000259" key="5">
    <source>
        <dbReference type="PROSITE" id="PS50190"/>
    </source>
</evidence>
<dbReference type="SUPFAM" id="SSF48425">
    <property type="entry name" value="Sec7 domain"/>
    <property type="match status" value="1"/>
</dbReference>
<name>A0AAD6UV72_9AGAR</name>
<dbReference type="Proteomes" id="UP001219525">
    <property type="component" value="Unassembled WGS sequence"/>
</dbReference>
<evidence type="ECO:0000313" key="7">
    <source>
        <dbReference type="Proteomes" id="UP001219525"/>
    </source>
</evidence>
<dbReference type="InterPro" id="IPR035999">
    <property type="entry name" value="Sec7_dom_sf"/>
</dbReference>
<feature type="region of interest" description="Disordered" evidence="3">
    <location>
        <begin position="450"/>
        <end position="470"/>
    </location>
</feature>
<dbReference type="InterPro" id="IPR008271">
    <property type="entry name" value="Ser/Thr_kinase_AS"/>
</dbReference>
<dbReference type="InterPro" id="IPR000904">
    <property type="entry name" value="Sec7_dom"/>
</dbReference>
<dbReference type="PROSITE" id="PS00108">
    <property type="entry name" value="PROTEIN_KINASE_ST"/>
    <property type="match status" value="1"/>
</dbReference>
<dbReference type="Gene3D" id="2.30.29.30">
    <property type="entry name" value="Pleckstrin-homology domain (PH domain)/Phosphotyrosine-binding domain (PTB)"/>
    <property type="match status" value="1"/>
</dbReference>
<dbReference type="InterPro" id="IPR001849">
    <property type="entry name" value="PH_domain"/>
</dbReference>
<dbReference type="PANTHER" id="PTHR44329">
    <property type="entry name" value="SERINE/THREONINE-PROTEIN KINASE TNNI3K-RELATED"/>
    <property type="match status" value="1"/>
</dbReference>
<dbReference type="PROSITE" id="PS50190">
    <property type="entry name" value="SEC7"/>
    <property type="match status" value="1"/>
</dbReference>
<dbReference type="SUPFAM" id="SSF56112">
    <property type="entry name" value="Protein kinase-like (PK-like)"/>
    <property type="match status" value="1"/>
</dbReference>
<feature type="compositionally biased region" description="Polar residues" evidence="3">
    <location>
        <begin position="690"/>
        <end position="700"/>
    </location>
</feature>
<dbReference type="Pfam" id="PF15410">
    <property type="entry name" value="PH_9"/>
    <property type="match status" value="1"/>
</dbReference>
<feature type="compositionally biased region" description="Polar residues" evidence="3">
    <location>
        <begin position="450"/>
        <end position="465"/>
    </location>
</feature>
<accession>A0AAD6UV72</accession>
<dbReference type="InterPro" id="IPR001245">
    <property type="entry name" value="Ser-Thr/Tyr_kinase_cat_dom"/>
</dbReference>
<feature type="region of interest" description="Disordered" evidence="3">
    <location>
        <begin position="690"/>
        <end position="731"/>
    </location>
</feature>
<dbReference type="GO" id="GO:0005085">
    <property type="term" value="F:guanyl-nucleotide exchange factor activity"/>
    <property type="evidence" value="ECO:0007669"/>
    <property type="project" value="InterPro"/>
</dbReference>
<evidence type="ECO:0000256" key="1">
    <source>
        <dbReference type="ARBA" id="ARBA00022741"/>
    </source>
</evidence>
<dbReference type="EMBL" id="JARJCW010000112">
    <property type="protein sequence ID" value="KAJ7193078.1"/>
    <property type="molecule type" value="Genomic_DNA"/>
</dbReference>
<dbReference type="SUPFAM" id="SSF50729">
    <property type="entry name" value="PH domain-like"/>
    <property type="match status" value="1"/>
</dbReference>
<dbReference type="Gene3D" id="1.10.1000.11">
    <property type="entry name" value="Arf Nucleotide-binding Site Opener,domain 2"/>
    <property type="match status" value="1"/>
</dbReference>
<keyword evidence="7" id="KW-1185">Reference proteome</keyword>
<evidence type="ECO:0000313" key="6">
    <source>
        <dbReference type="EMBL" id="KAJ7193078.1"/>
    </source>
</evidence>
<dbReference type="GO" id="GO:0004674">
    <property type="term" value="F:protein serine/threonine kinase activity"/>
    <property type="evidence" value="ECO:0007669"/>
    <property type="project" value="TreeGrafter"/>
</dbReference>
<dbReference type="InterPro" id="IPR023394">
    <property type="entry name" value="Sec7_C_sf"/>
</dbReference>
<dbReference type="PROSITE" id="PS50011">
    <property type="entry name" value="PROTEIN_KINASE_DOM"/>
    <property type="match status" value="1"/>
</dbReference>
<dbReference type="SMART" id="SM00233">
    <property type="entry name" value="PH"/>
    <property type="match status" value="1"/>
</dbReference>
<evidence type="ECO:0000259" key="4">
    <source>
        <dbReference type="PROSITE" id="PS50011"/>
    </source>
</evidence>
<dbReference type="GO" id="GO:0005737">
    <property type="term" value="C:cytoplasm"/>
    <property type="evidence" value="ECO:0007669"/>
    <property type="project" value="UniProtKB-ARBA"/>
</dbReference>
<dbReference type="InterPro" id="IPR011993">
    <property type="entry name" value="PH-like_dom_sf"/>
</dbReference>
<dbReference type="Gene3D" id="1.10.510.10">
    <property type="entry name" value="Transferase(Phosphotransferase) domain 1"/>
    <property type="match status" value="1"/>
</dbReference>
<feature type="domain" description="Protein kinase" evidence="4">
    <location>
        <begin position="187"/>
        <end position="441"/>
    </location>
</feature>
<dbReference type="Pfam" id="PF07714">
    <property type="entry name" value="PK_Tyr_Ser-Thr"/>
    <property type="match status" value="1"/>
</dbReference>
<dbReference type="GO" id="GO:0005524">
    <property type="term" value="F:ATP binding"/>
    <property type="evidence" value="ECO:0007669"/>
    <property type="project" value="UniProtKB-KW"/>
</dbReference>
<dbReference type="InterPro" id="IPR041681">
    <property type="entry name" value="PH_9"/>
</dbReference>
<dbReference type="PANTHER" id="PTHR44329:SF298">
    <property type="entry name" value="MIXED LINEAGE KINASE DOMAIN-LIKE PROTEIN"/>
    <property type="match status" value="1"/>
</dbReference>
<dbReference type="Pfam" id="PF01369">
    <property type="entry name" value="Sec7"/>
    <property type="match status" value="1"/>
</dbReference>